<name>A0A1M5UKK8_9GAMM</name>
<feature type="region of interest" description="Disordered" evidence="1">
    <location>
        <begin position="315"/>
        <end position="340"/>
    </location>
</feature>
<sequence>MTRYRLLPVDWESIVPASIYGRDTEFRFLRAMFEQSWGGNPFTNLSISAFIDDRQYTHFQPVSLPPVIAYAWPKQPDSGLTSLVLTNDGESYALFFGGPVDFAKDYEGAWSKVAAAVKVKPSIRGDITLPIAIQFQKVRTDTLAPAFLEAPIPVLPDVPGFPFTPPAPDLGGPVVDFDPERPILDLPNPTLPPIELKDPVFFLDFVKHILNTEDSIKPSKVRSIVERDWMVSAEPIDTSELIFSYDPAKHGVIFVGDPEPIDTAKENPAFRHNLLAFRFYSAQSPEEQYTRAKLPENTLLIRDGLSGRVYAAIQESESDNQSTPTDLSKGTTIPRPSSQEEWEAVWQQATVFAMVSLDPGDNQSDDYSPEGQTHSLGRLETRTILERYQALKAEQETLVPVSEIQSKWLDTLGNEQEFEALTLVKTHSVIQQITRTKQRLHAIQQQLVELQGDAQQLGYRLFLEAPQSDGGGMYKPYKDVANAPPRIRDIAVPVPQPGNLYLERTVKTEWKTYHKRTEFRYKTVRSGFLGLSRSTKRIPVTVHYTRKRKSSYTRFDAVGIGDEPWEILRNDLLRENYSVHMLEEADGGYFNQHSESLVAIMQRCRVDERYRLRTALFIPEYDPSFRDGGRVLVRYQVIIKPMPGFTPVALPDVHVLEGISHRKVLAGTELGELVKSIALAPGESRSMTYTRSFSQKTDKRRSIRSFQDLVETDESSFEAALEDEMKSDANASSSNTSSSTVSAGGSYAGFSGSASFTNSSTDSSSLNTFLREVEGRSQQSSRRVSRSIKDEVTTELTETVSSETSESITTEIQNINQGASLNLMFHRLYNTYLAGVYLDDLALQLTHPFELVQGTGIRHKTTYKLNDFDHFVRDLQDFCAPFDFGNDDLSSTLQERVLQFVEAALRQDYLKFEAITVSENEGRKADSLRELVNRIQLRQQALATFFIRLPSTSSYVDSQLGANPATEPYSEALRAEELLERQAQRRLIGAKAASYGNAVTYIPVPNTTFAARHIDGQFIEVSTSKPLQDGHWMVYDGISPLGPFNPDNAMISWQGSASDLELAPLQLLEITQGLSVPRER</sequence>
<proteinExistence type="predicted"/>
<accession>A0A1M5UKK8</accession>
<evidence type="ECO:0000313" key="2">
    <source>
        <dbReference type="EMBL" id="SHH63519.1"/>
    </source>
</evidence>
<reference evidence="2 3" key="1">
    <citation type="submission" date="2016-11" db="EMBL/GenBank/DDBJ databases">
        <authorList>
            <person name="Jaros S."/>
            <person name="Januszkiewicz K."/>
            <person name="Wedrychowicz H."/>
        </authorList>
    </citation>
    <scope>NUCLEOTIDE SEQUENCE [LARGE SCALE GENOMIC DNA]</scope>
    <source>
        <strain evidence="2 3">DSM 16917</strain>
    </source>
</reference>
<feature type="compositionally biased region" description="Polar residues" evidence="1">
    <location>
        <begin position="319"/>
        <end position="339"/>
    </location>
</feature>
<protein>
    <submittedName>
        <fullName evidence="2">Uncharacterized protein</fullName>
    </submittedName>
</protein>
<organism evidence="2 3">
    <name type="scientific">Ferrimonas marina</name>
    <dbReference type="NCBI Taxonomy" id="299255"/>
    <lineage>
        <taxon>Bacteria</taxon>
        <taxon>Pseudomonadati</taxon>
        <taxon>Pseudomonadota</taxon>
        <taxon>Gammaproteobacteria</taxon>
        <taxon>Alteromonadales</taxon>
        <taxon>Ferrimonadaceae</taxon>
        <taxon>Ferrimonas</taxon>
    </lineage>
</organism>
<keyword evidence="3" id="KW-1185">Reference proteome</keyword>
<evidence type="ECO:0000256" key="1">
    <source>
        <dbReference type="SAM" id="MobiDB-lite"/>
    </source>
</evidence>
<dbReference type="EMBL" id="FQXG01000003">
    <property type="protein sequence ID" value="SHH63519.1"/>
    <property type="molecule type" value="Genomic_DNA"/>
</dbReference>
<gene>
    <name evidence="2" type="ORF">SAMN02745129_2614</name>
</gene>
<dbReference type="AlphaFoldDB" id="A0A1M5UKK8"/>
<evidence type="ECO:0000313" key="3">
    <source>
        <dbReference type="Proteomes" id="UP000184268"/>
    </source>
</evidence>
<dbReference type="Proteomes" id="UP000184268">
    <property type="component" value="Unassembled WGS sequence"/>
</dbReference>